<accession>A0ACB5SQH1</accession>
<dbReference type="EMBL" id="BSXG01000185">
    <property type="protein sequence ID" value="GME52238.1"/>
    <property type="molecule type" value="Genomic_DNA"/>
</dbReference>
<gene>
    <name evidence="1" type="primary">g10577</name>
    <name evidence="1" type="ORF">NpPPO83_00010577</name>
</gene>
<sequence>MIADNGRNIVAVVTILILPALASFSLRCYVRLTRKCWGTDDIFAGISIPFFVALCSACLACAIHGIGSKDAHITGGMAERTSALLSFFIFQLVWAGTTIFVKLSIAAQQMRVAETTQPGIVWLLRVVMATYCTAVVAALVYVIAQCHPLAYTWDKTIFGGQCYNPLIVQRISTGVLALNIATDWMCALLPIPLLWNVQISTNAKAAAAALLGLGVFASVCAIVRLMLVSGLTATDDYFFHLGPIVVWAFTEAGVGMIAANVSTLRPLFRVLANGSSAMRRTGDGPSWRSRGGMGRMSRASAIELCDSKNGYGETVVELGSQNSIADDSSGVDMLGKRATLKGIRVRHDVELERSTA</sequence>
<evidence type="ECO:0000313" key="2">
    <source>
        <dbReference type="Proteomes" id="UP001165186"/>
    </source>
</evidence>
<keyword evidence="2" id="KW-1185">Reference proteome</keyword>
<proteinExistence type="predicted"/>
<organism evidence="1 2">
    <name type="scientific">Neofusicoccum parvum</name>
    <dbReference type="NCBI Taxonomy" id="310453"/>
    <lineage>
        <taxon>Eukaryota</taxon>
        <taxon>Fungi</taxon>
        <taxon>Dikarya</taxon>
        <taxon>Ascomycota</taxon>
        <taxon>Pezizomycotina</taxon>
        <taxon>Dothideomycetes</taxon>
        <taxon>Dothideomycetes incertae sedis</taxon>
        <taxon>Botryosphaeriales</taxon>
        <taxon>Botryosphaeriaceae</taxon>
        <taxon>Neofusicoccum</taxon>
    </lineage>
</organism>
<reference evidence="1" key="1">
    <citation type="submission" date="2024-09" db="EMBL/GenBank/DDBJ databases">
        <title>Draft Genome Sequences of Neofusicoccum parvum.</title>
        <authorList>
            <person name="Ashida A."/>
            <person name="Camagna M."/>
            <person name="Tanaka A."/>
            <person name="Takemoto D."/>
        </authorList>
    </citation>
    <scope>NUCLEOTIDE SEQUENCE</scope>
    <source>
        <strain evidence="1">PPO83</strain>
    </source>
</reference>
<dbReference type="Proteomes" id="UP001165186">
    <property type="component" value="Unassembled WGS sequence"/>
</dbReference>
<name>A0ACB5SQH1_9PEZI</name>
<evidence type="ECO:0000313" key="1">
    <source>
        <dbReference type="EMBL" id="GME52238.1"/>
    </source>
</evidence>
<comment type="caution">
    <text evidence="1">The sequence shown here is derived from an EMBL/GenBank/DDBJ whole genome shotgun (WGS) entry which is preliminary data.</text>
</comment>
<protein>
    <submittedName>
        <fullName evidence="1">Uncharacterized protein</fullName>
    </submittedName>
</protein>